<dbReference type="Pfam" id="PF11174">
    <property type="entry name" value="DUF2970"/>
    <property type="match status" value="1"/>
</dbReference>
<keyword evidence="3" id="KW-1185">Reference proteome</keyword>
<feature type="transmembrane region" description="Helical" evidence="1">
    <location>
        <begin position="41"/>
        <end position="63"/>
    </location>
</feature>
<comment type="caution">
    <text evidence="2">The sequence shown here is derived from an EMBL/GenBank/DDBJ whole genome shotgun (WGS) entry which is preliminary data.</text>
</comment>
<proteinExistence type="predicted"/>
<keyword evidence="1" id="KW-0812">Transmembrane</keyword>
<sequence>MKDEQKIIKPSFWQVCKSVLSAAVGVQSEKNREKDFQAASVWPFLIGGIIFTAAFVIGLIVLVKTVT</sequence>
<dbReference type="InterPro" id="IPR021344">
    <property type="entry name" value="DUF2970"/>
</dbReference>
<organism evidence="2 3">
    <name type="scientific">Reinekea marina</name>
    <dbReference type="NCBI Taxonomy" id="1310421"/>
    <lineage>
        <taxon>Bacteria</taxon>
        <taxon>Pseudomonadati</taxon>
        <taxon>Pseudomonadota</taxon>
        <taxon>Gammaproteobacteria</taxon>
        <taxon>Oceanospirillales</taxon>
        <taxon>Saccharospirillaceae</taxon>
        <taxon>Reinekea</taxon>
    </lineage>
</organism>
<dbReference type="EMBL" id="JBHRYN010000013">
    <property type="protein sequence ID" value="MFC3702556.1"/>
    <property type="molecule type" value="Genomic_DNA"/>
</dbReference>
<protein>
    <submittedName>
        <fullName evidence="2">DUF2970 domain-containing protein</fullName>
    </submittedName>
</protein>
<evidence type="ECO:0000313" key="2">
    <source>
        <dbReference type="EMBL" id="MFC3702556.1"/>
    </source>
</evidence>
<gene>
    <name evidence="2" type="ORF">ACFOND_12990</name>
</gene>
<evidence type="ECO:0000313" key="3">
    <source>
        <dbReference type="Proteomes" id="UP001595710"/>
    </source>
</evidence>
<reference evidence="3" key="1">
    <citation type="journal article" date="2019" name="Int. J. Syst. Evol. Microbiol.">
        <title>The Global Catalogue of Microorganisms (GCM) 10K type strain sequencing project: providing services to taxonomists for standard genome sequencing and annotation.</title>
        <authorList>
            <consortium name="The Broad Institute Genomics Platform"/>
            <consortium name="The Broad Institute Genome Sequencing Center for Infectious Disease"/>
            <person name="Wu L."/>
            <person name="Ma J."/>
        </authorList>
    </citation>
    <scope>NUCLEOTIDE SEQUENCE [LARGE SCALE GENOMIC DNA]</scope>
    <source>
        <strain evidence="3">CECT 8288</strain>
    </source>
</reference>
<dbReference type="RefSeq" id="WP_216001627.1">
    <property type="nucleotide sequence ID" value="NZ_JAUFQI010000001.1"/>
</dbReference>
<accession>A0ABV7WUP0</accession>
<dbReference type="Proteomes" id="UP001595710">
    <property type="component" value="Unassembled WGS sequence"/>
</dbReference>
<evidence type="ECO:0000256" key="1">
    <source>
        <dbReference type="SAM" id="Phobius"/>
    </source>
</evidence>
<keyword evidence="1" id="KW-1133">Transmembrane helix</keyword>
<name>A0ABV7WUP0_9GAMM</name>
<keyword evidence="1" id="KW-0472">Membrane</keyword>